<evidence type="ECO:0000313" key="2">
    <source>
        <dbReference type="Proteomes" id="UP000478008"/>
    </source>
</evidence>
<evidence type="ECO:0000313" key="1">
    <source>
        <dbReference type="EMBL" id="VUG18057.1"/>
    </source>
</evidence>
<dbReference type="Pfam" id="PF08634">
    <property type="entry name" value="Pet127"/>
    <property type="match status" value="1"/>
</dbReference>
<accession>A0A7D9CX91</accession>
<sequence>MQDASGFPYYSLNSIEVMRCVDVPNMNGEEIFMHIFSSRMKNAILGNFQWSGEKHTSTSMGIQTSFGKLKSIVDKDMMRVRELQILNRCIRSCSYRNICNDAKNQISTGSNKGRLMENRKVKQDKRNSFRKLSLMSKGGRSGENEVVFERSISNLKSTDIYTPLKGYCDPIDNVPDICPELQGVLFSPGVHYMRDPRTRHLNFSPELLNIPNVDNFKFDKVTPFISPTHDQRLLKIAEAFNTKTPASEKKLKYYSSSSSLTGILRLFHLLLSNNRPLDVGFLSKPFPATTNMSESCKYPISSVVTLKKKDSSGSNNIFSIDSDRTTDTELILSLLGNTMELMLTTDSSVFKTYLKSSLEDPVRAENSKSSYHYARFGNILMRSQLDAKDKRLPGTGVFDLKTRAVCAIRYDIAHTNFHPTNYEINRTHGLYESFERELFEMARVVMFKYSLQARIGNMDGIFVAYHNVKNILGFQYIPLSQIDSIFFGNVDYDDPKLGQPDYVNNESDFQAIVEDIGQHWQNKREALSTMMANYEFNVSLSMLQDLLNVITKKTGSRPFRMFLKYCPESKYHNPHIKVFVNVVHAEMAKRLTTLDKVSDDVEVPPSERIRKATLAASARKKRCETINKSIFEQSSKDGRFMFKISCGHKINSKSAHMKYPTPPLSIINKKTADEWIIHYKIAEVCNPKLFEEEYFKTVKRLCRTFGIPSILSVLGDDTNSSYPFNKYASSRQNILRAYSEKAIRRLKVFKHSIFYRENSESK</sequence>
<dbReference type="AlphaFoldDB" id="A0A7D9CX91"/>
<dbReference type="Proteomes" id="UP000478008">
    <property type="component" value="Unassembled WGS sequence"/>
</dbReference>
<proteinExistence type="predicted"/>
<dbReference type="GO" id="GO:0005740">
    <property type="term" value="C:mitochondrial envelope"/>
    <property type="evidence" value="ECO:0007669"/>
    <property type="project" value="TreeGrafter"/>
</dbReference>
<dbReference type="EMBL" id="CABFWN010000003">
    <property type="protein sequence ID" value="VUG18057.1"/>
    <property type="molecule type" value="Genomic_DNA"/>
</dbReference>
<dbReference type="PANTHER" id="PTHR31014">
    <property type="entry name" value="MITOCHONDRIAL TRANSLATION SYSTEM COMPONENT PET127-RELATED"/>
    <property type="match status" value="1"/>
</dbReference>
<reference evidence="1 2" key="1">
    <citation type="submission" date="2019-07" db="EMBL/GenBank/DDBJ databases">
        <authorList>
            <person name="Friedrich A."/>
            <person name="Schacherer J."/>
        </authorList>
    </citation>
    <scope>NUCLEOTIDE SEQUENCE [LARGE SCALE GENOMIC DNA]</scope>
</reference>
<organism evidence="1 2">
    <name type="scientific">Dekkera bruxellensis</name>
    <name type="common">Brettanomyces custersii</name>
    <dbReference type="NCBI Taxonomy" id="5007"/>
    <lineage>
        <taxon>Eukaryota</taxon>
        <taxon>Fungi</taxon>
        <taxon>Dikarya</taxon>
        <taxon>Ascomycota</taxon>
        <taxon>Saccharomycotina</taxon>
        <taxon>Pichiomycetes</taxon>
        <taxon>Pichiales</taxon>
        <taxon>Pichiaceae</taxon>
        <taxon>Brettanomyces</taxon>
    </lineage>
</organism>
<gene>
    <name evidence="1" type="ORF">DEBR0S3_01222G</name>
</gene>
<name>A0A7D9CX91_DEKBR</name>
<dbReference type="PANTHER" id="PTHR31014:SF0">
    <property type="entry name" value="MITOCHONDRIAL TRANSLATION SYSTEM COMPONENT PET127-RELATED"/>
    <property type="match status" value="1"/>
</dbReference>
<keyword evidence="2" id="KW-1185">Reference proteome</keyword>
<dbReference type="InterPro" id="IPR013943">
    <property type="entry name" value="Pet127"/>
</dbReference>
<dbReference type="GO" id="GO:0000964">
    <property type="term" value="P:mitochondrial RNA 5'-end processing"/>
    <property type="evidence" value="ECO:0007669"/>
    <property type="project" value="TreeGrafter"/>
</dbReference>
<protein>
    <submittedName>
        <fullName evidence="1">DEBR0S3_01222g1_1</fullName>
    </submittedName>
</protein>